<dbReference type="GO" id="GO:0016799">
    <property type="term" value="F:hydrolase activity, hydrolyzing N-glycosyl compounds"/>
    <property type="evidence" value="ECO:0007669"/>
    <property type="project" value="InterPro"/>
</dbReference>
<dbReference type="Gene3D" id="2.60.40.10">
    <property type="entry name" value="Immunoglobulins"/>
    <property type="match status" value="1"/>
</dbReference>
<evidence type="ECO:0000259" key="3">
    <source>
        <dbReference type="Pfam" id="PF21027"/>
    </source>
</evidence>
<dbReference type="EMBL" id="RCZC01000002">
    <property type="protein sequence ID" value="TPG54578.1"/>
    <property type="molecule type" value="Genomic_DNA"/>
</dbReference>
<name>A0A502FYH0_9SPHN</name>
<proteinExistence type="predicted"/>
<dbReference type="InterPro" id="IPR011483">
    <property type="entry name" value="Sde182_NH-like"/>
</dbReference>
<evidence type="ECO:0000259" key="2">
    <source>
        <dbReference type="Pfam" id="PF07632"/>
    </source>
</evidence>
<dbReference type="Proteomes" id="UP000319931">
    <property type="component" value="Unassembled WGS sequence"/>
</dbReference>
<dbReference type="Pfam" id="PF07632">
    <property type="entry name" value="Sde182_NH-like"/>
    <property type="match status" value="1"/>
</dbReference>
<reference evidence="4 5" key="1">
    <citation type="journal article" date="2019" name="Environ. Microbiol.">
        <title>Species interactions and distinct microbial communities in high Arctic permafrost affected cryosols are associated with the CH4 and CO2 gas fluxes.</title>
        <authorList>
            <person name="Altshuler I."/>
            <person name="Hamel J."/>
            <person name="Turney S."/>
            <person name="Magnuson E."/>
            <person name="Levesque R."/>
            <person name="Greer C."/>
            <person name="Whyte L.G."/>
        </authorList>
    </citation>
    <scope>NUCLEOTIDE SEQUENCE [LARGE SCALE GENOMIC DNA]</scope>
    <source>
        <strain evidence="4 5">E6.1</strain>
    </source>
</reference>
<evidence type="ECO:0000256" key="1">
    <source>
        <dbReference type="SAM" id="SignalP"/>
    </source>
</evidence>
<evidence type="ECO:0000313" key="5">
    <source>
        <dbReference type="Proteomes" id="UP000319931"/>
    </source>
</evidence>
<dbReference type="SUPFAM" id="SSF53590">
    <property type="entry name" value="Nucleoside hydrolase"/>
    <property type="match status" value="1"/>
</dbReference>
<dbReference type="InterPro" id="IPR048527">
    <property type="entry name" value="Sde182_C"/>
</dbReference>
<keyword evidence="5" id="KW-1185">Reference proteome</keyword>
<feature type="domain" description="Cellulose-binding Sde182 C-terminal" evidence="3">
    <location>
        <begin position="377"/>
        <end position="459"/>
    </location>
</feature>
<feature type="chain" id="PRO_5021212179" evidence="1">
    <location>
        <begin position="20"/>
        <end position="461"/>
    </location>
</feature>
<dbReference type="InterPro" id="IPR013783">
    <property type="entry name" value="Ig-like_fold"/>
</dbReference>
<dbReference type="OrthoDB" id="253051at2"/>
<organism evidence="4 5">
    <name type="scientific">Sphingomonas glacialis</name>
    <dbReference type="NCBI Taxonomy" id="658225"/>
    <lineage>
        <taxon>Bacteria</taxon>
        <taxon>Pseudomonadati</taxon>
        <taxon>Pseudomonadota</taxon>
        <taxon>Alphaproteobacteria</taxon>
        <taxon>Sphingomonadales</taxon>
        <taxon>Sphingomonadaceae</taxon>
        <taxon>Sphingomonas</taxon>
    </lineage>
</organism>
<keyword evidence="1" id="KW-0732">Signal</keyword>
<dbReference type="AlphaFoldDB" id="A0A502FYH0"/>
<dbReference type="Gene3D" id="3.90.245.10">
    <property type="entry name" value="Ribonucleoside hydrolase-like"/>
    <property type="match status" value="1"/>
</dbReference>
<accession>A0A502FYH0</accession>
<dbReference type="Pfam" id="PF21027">
    <property type="entry name" value="Sde0182_C"/>
    <property type="match status" value="1"/>
</dbReference>
<dbReference type="InterPro" id="IPR036452">
    <property type="entry name" value="Ribo_hydro-like"/>
</dbReference>
<comment type="caution">
    <text evidence="4">The sequence shown here is derived from an EMBL/GenBank/DDBJ whole genome shotgun (WGS) entry which is preliminary data.</text>
</comment>
<evidence type="ECO:0000313" key="4">
    <source>
        <dbReference type="EMBL" id="TPG54578.1"/>
    </source>
</evidence>
<feature type="signal peptide" evidence="1">
    <location>
        <begin position="1"/>
        <end position="19"/>
    </location>
</feature>
<gene>
    <name evidence="4" type="ORF">EAH76_08040</name>
</gene>
<protein>
    <submittedName>
        <fullName evidence="4">DUF1593 domain-containing protein</fullName>
    </submittedName>
</protein>
<feature type="domain" description="Cellulose-binding Sde182 nucleoside hydrolase-like" evidence="2">
    <location>
        <begin position="30"/>
        <end position="293"/>
    </location>
</feature>
<sequence>MSFLILAAAALATPAPAPARCAAPTFHKPRVIVLSDIGNEPDDSQSMVRLLSYANDLDIEGLVATTSVWQRNTVQPALIAERVKAYRVALPNLKQHASGYPEAAKLAGLIRSGVAAYGMAGVGDGKDTEASRLIVAAVDKADARPLQISVWGGAADLAQAIWSVRATRTQPELAAFLAKLRVYSISDQDDAGPWLRRTFPQLFWIASLHGWNQYQMASWYGISGDLNREPKWPYADMVSDAWRAEHIERGPLGAVYPKRTYIMEGDTPALLYLMPNGLGDTEHPDYGSWGGRYVEAQPGAGSRADAVDSVTFPDGRSYRSNQAGVFRWRDAFQRDFAARIGWTLTPDYTRANHAPVLRVNGQGGLAPVRVAARPGETVALDAAGSCDPDGDTLSYRWWQYPEPSGSPWMAASPVADATHAKAAFTVPKGSVPITYHLILEATDSGTMPITRYRRVLVEVKP</sequence>